<keyword evidence="4" id="KW-1185">Reference proteome</keyword>
<evidence type="ECO:0000256" key="2">
    <source>
        <dbReference type="SAM" id="SignalP"/>
    </source>
</evidence>
<dbReference type="RefSeq" id="WP_369340171.1">
    <property type="nucleotide sequence ID" value="NZ_JBFYGN010000030.1"/>
</dbReference>
<gene>
    <name evidence="3" type="ORF">AB6724_19345</name>
</gene>
<feature type="signal peptide" evidence="2">
    <location>
        <begin position="1"/>
        <end position="20"/>
    </location>
</feature>
<keyword evidence="1 2" id="KW-0732">Signal</keyword>
<dbReference type="Gene3D" id="3.40.50.1110">
    <property type="entry name" value="SGNH hydrolase"/>
    <property type="match status" value="1"/>
</dbReference>
<comment type="caution">
    <text evidence="3">The sequence shown here is derived from an EMBL/GenBank/DDBJ whole genome shotgun (WGS) entry which is preliminary data.</text>
</comment>
<keyword evidence="3" id="KW-0378">Hydrolase</keyword>
<reference evidence="3 4" key="1">
    <citation type="journal article" date="2013" name="Int. J. Syst. Evol. Microbiol.">
        <title>Comamonas guangdongensis sp. nov., isolated from subterranean forest sediment, and emended description of the genus Comamonas.</title>
        <authorList>
            <person name="Zhang J."/>
            <person name="Wang Y."/>
            <person name="Zhou S."/>
            <person name="Wu C."/>
            <person name="He J."/>
            <person name="Li F."/>
        </authorList>
    </citation>
    <scope>NUCLEOTIDE SEQUENCE [LARGE SCALE GENOMIC DNA]</scope>
    <source>
        <strain evidence="3 4">CCTCC AB2011133</strain>
    </source>
</reference>
<dbReference type="InterPro" id="IPR050592">
    <property type="entry name" value="GDSL_lipolytic_enzyme"/>
</dbReference>
<evidence type="ECO:0000313" key="3">
    <source>
        <dbReference type="EMBL" id="MEX8194994.1"/>
    </source>
</evidence>
<evidence type="ECO:0000313" key="4">
    <source>
        <dbReference type="Proteomes" id="UP001561046"/>
    </source>
</evidence>
<evidence type="ECO:0000256" key="1">
    <source>
        <dbReference type="ARBA" id="ARBA00022729"/>
    </source>
</evidence>
<dbReference type="EMBL" id="JBFYGN010000030">
    <property type="protein sequence ID" value="MEX8194994.1"/>
    <property type="molecule type" value="Genomic_DNA"/>
</dbReference>
<dbReference type="Proteomes" id="UP001561046">
    <property type="component" value="Unassembled WGS sequence"/>
</dbReference>
<sequence length="397" mass="40935">MANKLKLLAAALATAGLLVACGGGGGADTTPRAQVTSVKVMGDSLSDSGTFGYKFTVQGNDPTTGKPYQVWPERIAGLYNTSLCPHYAPTSETTFVTGNAGCTNYAIGGAQINYVDPNTGAVVNSAISVLQQIKDAGAAGVSSNDLILIDGGSNDAAELITAVLTYQNLAAKAAATGALQDQQNAQAALQFLQAFLGSKIDPATLGNLLAQGQPGLVQAGGLYMQTLAKNLAGSIQTELLAKGATRVALLNVPAIGLTPRFTAVLAQIAQANGAAASAQAAALLDGWVQAFNGALQAAVGSESRIALVDFYTEFKTQIANPAQYKFTNATVPACSKIGTDDLSQCSADKLSANIPAGETSPDWWKSYVFANSFHPTPYGYQQMSQLVSRSLAQKGWL</sequence>
<name>A0ABV4A1R9_9BURK</name>
<feature type="chain" id="PRO_5047419242" evidence="2">
    <location>
        <begin position="21"/>
        <end position="397"/>
    </location>
</feature>
<dbReference type="PANTHER" id="PTHR45642:SF139">
    <property type="entry name" value="SGNH HYDROLASE-TYPE ESTERASE DOMAIN-CONTAINING PROTEIN"/>
    <property type="match status" value="1"/>
</dbReference>
<dbReference type="InterPro" id="IPR036514">
    <property type="entry name" value="SGNH_hydro_sf"/>
</dbReference>
<dbReference type="GO" id="GO:0016787">
    <property type="term" value="F:hydrolase activity"/>
    <property type="evidence" value="ECO:0007669"/>
    <property type="project" value="UniProtKB-KW"/>
</dbReference>
<dbReference type="SUPFAM" id="SSF52266">
    <property type="entry name" value="SGNH hydrolase"/>
    <property type="match status" value="1"/>
</dbReference>
<dbReference type="Pfam" id="PF00657">
    <property type="entry name" value="Lipase_GDSL"/>
    <property type="match status" value="1"/>
</dbReference>
<dbReference type="PROSITE" id="PS51257">
    <property type="entry name" value="PROKAR_LIPOPROTEIN"/>
    <property type="match status" value="1"/>
</dbReference>
<accession>A0ABV4A1R9</accession>
<proteinExistence type="predicted"/>
<protein>
    <submittedName>
        <fullName evidence="3">SGNH/GDSL hydrolase family protein</fullName>
    </submittedName>
</protein>
<dbReference type="InterPro" id="IPR001087">
    <property type="entry name" value="GDSL"/>
</dbReference>
<organism evidence="3 4">
    <name type="scientific">Comamonas guangdongensis</name>
    <dbReference type="NCBI Taxonomy" id="510515"/>
    <lineage>
        <taxon>Bacteria</taxon>
        <taxon>Pseudomonadati</taxon>
        <taxon>Pseudomonadota</taxon>
        <taxon>Betaproteobacteria</taxon>
        <taxon>Burkholderiales</taxon>
        <taxon>Comamonadaceae</taxon>
        <taxon>Comamonas</taxon>
    </lineage>
</organism>
<dbReference type="PANTHER" id="PTHR45642">
    <property type="entry name" value="GDSL ESTERASE/LIPASE EXL3"/>
    <property type="match status" value="1"/>
</dbReference>